<dbReference type="STRING" id="1076256.A0A2H3BDM0"/>
<keyword evidence="2" id="KW-1185">Reference proteome</keyword>
<accession>A0A2H3BDM0</accession>
<name>A0A2H3BDM0_9AGAR</name>
<gene>
    <name evidence="1" type="ORF">ARMSODRAFT_895395</name>
</gene>
<evidence type="ECO:0000313" key="2">
    <source>
        <dbReference type="Proteomes" id="UP000218334"/>
    </source>
</evidence>
<dbReference type="EMBL" id="KZ293464">
    <property type="protein sequence ID" value="PBK62697.1"/>
    <property type="molecule type" value="Genomic_DNA"/>
</dbReference>
<organism evidence="1 2">
    <name type="scientific">Armillaria solidipes</name>
    <dbReference type="NCBI Taxonomy" id="1076256"/>
    <lineage>
        <taxon>Eukaryota</taxon>
        <taxon>Fungi</taxon>
        <taxon>Dikarya</taxon>
        <taxon>Basidiomycota</taxon>
        <taxon>Agaricomycotina</taxon>
        <taxon>Agaricomycetes</taxon>
        <taxon>Agaricomycetidae</taxon>
        <taxon>Agaricales</taxon>
        <taxon>Marasmiineae</taxon>
        <taxon>Physalacriaceae</taxon>
        <taxon>Armillaria</taxon>
    </lineage>
</organism>
<dbReference type="Proteomes" id="UP000218334">
    <property type="component" value="Unassembled WGS sequence"/>
</dbReference>
<sequence>MSACYQPHQRCNTDVTSLSSGTAIKAVVLYISNYITKSSLKTHVVFEVIHDIFAKSSDVLQSHLPEKEKAQCLVGKIVNLLAVKLELGAPMLAMYLLGHPVHYTDHKFIPFYWKTFVNDVRNYWTLPDEEPEGSDNVIIIHQGSNLHGFSPVMDYTLRNQQLVNLSLYDWVHQCKCIPKHKLKKTKDAEESSAETIKDPDDALDIDHPLQAGKISKNGYAFLDGHTFQKTHYLQMRKDDELLIPNFIGGTLP</sequence>
<proteinExistence type="predicted"/>
<evidence type="ECO:0000313" key="1">
    <source>
        <dbReference type="EMBL" id="PBK62697.1"/>
    </source>
</evidence>
<dbReference type="AlphaFoldDB" id="A0A2H3BDM0"/>
<reference evidence="2" key="1">
    <citation type="journal article" date="2017" name="Nat. Ecol. Evol.">
        <title>Genome expansion and lineage-specific genetic innovations in the forest pathogenic fungi Armillaria.</title>
        <authorList>
            <person name="Sipos G."/>
            <person name="Prasanna A.N."/>
            <person name="Walter M.C."/>
            <person name="O'Connor E."/>
            <person name="Balint B."/>
            <person name="Krizsan K."/>
            <person name="Kiss B."/>
            <person name="Hess J."/>
            <person name="Varga T."/>
            <person name="Slot J."/>
            <person name="Riley R."/>
            <person name="Boka B."/>
            <person name="Rigling D."/>
            <person name="Barry K."/>
            <person name="Lee J."/>
            <person name="Mihaltcheva S."/>
            <person name="LaButti K."/>
            <person name="Lipzen A."/>
            <person name="Waldron R."/>
            <person name="Moloney N.M."/>
            <person name="Sperisen C."/>
            <person name="Kredics L."/>
            <person name="Vagvoelgyi C."/>
            <person name="Patrignani A."/>
            <person name="Fitzpatrick D."/>
            <person name="Nagy I."/>
            <person name="Doyle S."/>
            <person name="Anderson J.B."/>
            <person name="Grigoriev I.V."/>
            <person name="Gueldener U."/>
            <person name="Muensterkoetter M."/>
            <person name="Nagy L.G."/>
        </authorList>
    </citation>
    <scope>NUCLEOTIDE SEQUENCE [LARGE SCALE GENOMIC DNA]</scope>
    <source>
        <strain evidence="2">28-4</strain>
    </source>
</reference>
<protein>
    <submittedName>
        <fullName evidence="1">Uncharacterized protein</fullName>
    </submittedName>
</protein>